<evidence type="ECO:0000259" key="6">
    <source>
        <dbReference type="PROSITE" id="PS50977"/>
    </source>
</evidence>
<gene>
    <name evidence="7" type="ORF">Ssi02_31960</name>
</gene>
<dbReference type="InterPro" id="IPR001647">
    <property type="entry name" value="HTH_TetR"/>
</dbReference>
<accession>A0A919RFI7</accession>
<keyword evidence="1" id="KW-0678">Repressor</keyword>
<dbReference type="InterPro" id="IPR036271">
    <property type="entry name" value="Tet_transcr_reg_TetR-rel_C_sf"/>
</dbReference>
<dbReference type="PANTHER" id="PTHR30055:SF175">
    <property type="entry name" value="HTH-TYPE TRANSCRIPTIONAL REPRESSOR KSTR2"/>
    <property type="match status" value="1"/>
</dbReference>
<comment type="caution">
    <text evidence="7">The sequence shown here is derived from an EMBL/GenBank/DDBJ whole genome shotgun (WGS) entry which is preliminary data.</text>
</comment>
<dbReference type="Pfam" id="PF17932">
    <property type="entry name" value="TetR_C_24"/>
    <property type="match status" value="1"/>
</dbReference>
<sequence>MPRQADPRKKQRILSIATDLFAANGYHGTGTAQIADAAGIGKSALYHHIKSKEEALFEISRLLLEELVQAGERIHGKAGPADDKLRQLSRELIRNIGANLTAWQVVSAEFEQLTGYRKRIIAELRRSYENTWLTVIESGTAAGLFRALDPVQAKAVITMHSQTYLWLRADGRLTPEEIADRLCELVLDGIHARPTPTGT</sequence>
<name>A0A919RFI7_9ACTN</name>
<dbReference type="PRINTS" id="PR00455">
    <property type="entry name" value="HTHTETR"/>
</dbReference>
<dbReference type="GO" id="GO:0003700">
    <property type="term" value="F:DNA-binding transcription factor activity"/>
    <property type="evidence" value="ECO:0007669"/>
    <property type="project" value="TreeGrafter"/>
</dbReference>
<proteinExistence type="predicted"/>
<reference evidence="7" key="1">
    <citation type="submission" date="2021-01" db="EMBL/GenBank/DDBJ databases">
        <title>Whole genome shotgun sequence of Sinosporangium siamense NBRC 109515.</title>
        <authorList>
            <person name="Komaki H."/>
            <person name="Tamura T."/>
        </authorList>
    </citation>
    <scope>NUCLEOTIDE SEQUENCE</scope>
    <source>
        <strain evidence="7">NBRC 109515</strain>
    </source>
</reference>
<keyword evidence="3 5" id="KW-0238">DNA-binding</keyword>
<keyword evidence="8" id="KW-1185">Reference proteome</keyword>
<evidence type="ECO:0000256" key="5">
    <source>
        <dbReference type="PROSITE-ProRule" id="PRU00335"/>
    </source>
</evidence>
<dbReference type="PANTHER" id="PTHR30055">
    <property type="entry name" value="HTH-TYPE TRANSCRIPTIONAL REGULATOR RUTR"/>
    <property type="match status" value="1"/>
</dbReference>
<feature type="DNA-binding region" description="H-T-H motif" evidence="5">
    <location>
        <begin position="30"/>
        <end position="49"/>
    </location>
</feature>
<dbReference type="RefSeq" id="WP_204026162.1">
    <property type="nucleotide sequence ID" value="NZ_BOOW01000020.1"/>
</dbReference>
<evidence type="ECO:0000313" key="8">
    <source>
        <dbReference type="Proteomes" id="UP000606172"/>
    </source>
</evidence>
<dbReference type="InterPro" id="IPR009057">
    <property type="entry name" value="Homeodomain-like_sf"/>
</dbReference>
<feature type="domain" description="HTH tetR-type" evidence="6">
    <location>
        <begin position="7"/>
        <end position="67"/>
    </location>
</feature>
<dbReference type="Gene3D" id="1.10.10.60">
    <property type="entry name" value="Homeodomain-like"/>
    <property type="match status" value="1"/>
</dbReference>
<keyword evidence="2" id="KW-0805">Transcription regulation</keyword>
<dbReference type="PROSITE" id="PS50977">
    <property type="entry name" value="HTH_TETR_2"/>
    <property type="match status" value="1"/>
</dbReference>
<evidence type="ECO:0000256" key="2">
    <source>
        <dbReference type="ARBA" id="ARBA00023015"/>
    </source>
</evidence>
<dbReference type="Pfam" id="PF00440">
    <property type="entry name" value="TetR_N"/>
    <property type="match status" value="1"/>
</dbReference>
<evidence type="ECO:0000256" key="3">
    <source>
        <dbReference type="ARBA" id="ARBA00023125"/>
    </source>
</evidence>
<protein>
    <submittedName>
        <fullName evidence="7">TetR family transcriptional regulator</fullName>
    </submittedName>
</protein>
<dbReference type="SUPFAM" id="SSF46689">
    <property type="entry name" value="Homeodomain-like"/>
    <property type="match status" value="1"/>
</dbReference>
<dbReference type="GO" id="GO:0000976">
    <property type="term" value="F:transcription cis-regulatory region binding"/>
    <property type="evidence" value="ECO:0007669"/>
    <property type="project" value="TreeGrafter"/>
</dbReference>
<dbReference type="InterPro" id="IPR050109">
    <property type="entry name" value="HTH-type_TetR-like_transc_reg"/>
</dbReference>
<dbReference type="SUPFAM" id="SSF48498">
    <property type="entry name" value="Tetracyclin repressor-like, C-terminal domain"/>
    <property type="match status" value="1"/>
</dbReference>
<dbReference type="AlphaFoldDB" id="A0A919RFI7"/>
<organism evidence="7 8">
    <name type="scientific">Sinosporangium siamense</name>
    <dbReference type="NCBI Taxonomy" id="1367973"/>
    <lineage>
        <taxon>Bacteria</taxon>
        <taxon>Bacillati</taxon>
        <taxon>Actinomycetota</taxon>
        <taxon>Actinomycetes</taxon>
        <taxon>Streptosporangiales</taxon>
        <taxon>Streptosporangiaceae</taxon>
        <taxon>Sinosporangium</taxon>
    </lineage>
</organism>
<evidence type="ECO:0000256" key="4">
    <source>
        <dbReference type="ARBA" id="ARBA00023163"/>
    </source>
</evidence>
<evidence type="ECO:0000256" key="1">
    <source>
        <dbReference type="ARBA" id="ARBA00022491"/>
    </source>
</evidence>
<keyword evidence="4" id="KW-0804">Transcription</keyword>
<dbReference type="InterPro" id="IPR041490">
    <property type="entry name" value="KstR2_TetR_C"/>
</dbReference>
<dbReference type="EMBL" id="BOOW01000020">
    <property type="protein sequence ID" value="GII92965.1"/>
    <property type="molecule type" value="Genomic_DNA"/>
</dbReference>
<evidence type="ECO:0000313" key="7">
    <source>
        <dbReference type="EMBL" id="GII92965.1"/>
    </source>
</evidence>
<dbReference type="Proteomes" id="UP000606172">
    <property type="component" value="Unassembled WGS sequence"/>
</dbReference>
<dbReference type="Gene3D" id="1.10.357.10">
    <property type="entry name" value="Tetracycline Repressor, domain 2"/>
    <property type="match status" value="1"/>
</dbReference>